<evidence type="ECO:0000256" key="2">
    <source>
        <dbReference type="ARBA" id="ARBA00022679"/>
    </source>
</evidence>
<dbReference type="InterPro" id="IPR029056">
    <property type="entry name" value="Ribokinase-like"/>
</dbReference>
<evidence type="ECO:0000313" key="9">
    <source>
        <dbReference type="Proteomes" id="UP001589870"/>
    </source>
</evidence>
<evidence type="ECO:0000313" key="8">
    <source>
        <dbReference type="EMBL" id="MFC0862138.1"/>
    </source>
</evidence>
<dbReference type="InterPro" id="IPR017583">
    <property type="entry name" value="Tagatose/fructose_Pkinase"/>
</dbReference>
<gene>
    <name evidence="8" type="ORF">ACFHYQ_07495</name>
</gene>
<dbReference type="EMBL" id="JBHMQT010000010">
    <property type="protein sequence ID" value="MFC0862138.1"/>
    <property type="molecule type" value="Genomic_DNA"/>
</dbReference>
<proteinExistence type="inferred from homology"/>
<keyword evidence="9" id="KW-1185">Reference proteome</keyword>
<dbReference type="SUPFAM" id="SSF53613">
    <property type="entry name" value="Ribokinase-like"/>
    <property type="match status" value="1"/>
</dbReference>
<dbReference type="NCBIfam" id="TIGR03168">
    <property type="entry name" value="1-PFK"/>
    <property type="match status" value="1"/>
</dbReference>
<dbReference type="InterPro" id="IPR002173">
    <property type="entry name" value="Carboh/pur_kinase_PfkB_CS"/>
</dbReference>
<evidence type="ECO:0000256" key="4">
    <source>
        <dbReference type="ARBA" id="ARBA00022777"/>
    </source>
</evidence>
<reference evidence="8 9" key="1">
    <citation type="submission" date="2024-09" db="EMBL/GenBank/DDBJ databases">
        <authorList>
            <person name="Sun Q."/>
            <person name="Mori K."/>
        </authorList>
    </citation>
    <scope>NUCLEOTIDE SEQUENCE [LARGE SCALE GENOMIC DNA]</scope>
    <source>
        <strain evidence="8 9">TBRC 1851</strain>
    </source>
</reference>
<evidence type="ECO:0000256" key="3">
    <source>
        <dbReference type="ARBA" id="ARBA00022741"/>
    </source>
</evidence>
<dbReference type="PIRSF" id="PIRSF000535">
    <property type="entry name" value="1PFK/6PFK/LacC"/>
    <property type="match status" value="1"/>
</dbReference>
<evidence type="ECO:0000256" key="1">
    <source>
        <dbReference type="ARBA" id="ARBA00010688"/>
    </source>
</evidence>
<keyword evidence="3" id="KW-0547">Nucleotide-binding</keyword>
<keyword evidence="4" id="KW-0418">Kinase</keyword>
<dbReference type="PANTHER" id="PTHR46566">
    <property type="entry name" value="1-PHOSPHOFRUCTOKINASE-RELATED"/>
    <property type="match status" value="1"/>
</dbReference>
<sequence length="315" mass="31771">MILTVTLNAALDVTYEVAELVPGGTHRASAVHERAGGKGVNVARVLTALGRDRVLATGLAGGPAGAEITRELAAAGIPARFAPIAGDSRRTVTIVASGDATVFNEPGPVVTDGEWHGFRERFRALCREAEVAVLSGSLPPGAPRDAYAQLTADARERGVRVLLDADGEALRLGLAARPDVAKPNAAELARVAGSGPVAEAARSLLANGPGAVVVSRGADGLLAVTSAGTWSVRPPRPLSGNPTGAGDAVAAALARALCGAAPPDRAAPVDWPAVLADAAALSAAAVLAPVAGDVDLAAYRAFLQEISCRSPRQPR</sequence>
<dbReference type="PANTHER" id="PTHR46566:SF5">
    <property type="entry name" value="1-PHOSPHOFRUCTOKINASE"/>
    <property type="match status" value="1"/>
</dbReference>
<keyword evidence="2 6" id="KW-0808">Transferase</keyword>
<comment type="caution">
    <text evidence="8">The sequence shown here is derived from an EMBL/GenBank/DDBJ whole genome shotgun (WGS) entry which is preliminary data.</text>
</comment>
<dbReference type="Gene3D" id="3.40.1190.20">
    <property type="match status" value="1"/>
</dbReference>
<evidence type="ECO:0000259" key="7">
    <source>
        <dbReference type="Pfam" id="PF00294"/>
    </source>
</evidence>
<protein>
    <submittedName>
        <fullName evidence="8">1-phosphofructokinase family hexose kinase</fullName>
    </submittedName>
</protein>
<dbReference type="Pfam" id="PF00294">
    <property type="entry name" value="PfkB"/>
    <property type="match status" value="1"/>
</dbReference>
<dbReference type="PROSITE" id="PS00584">
    <property type="entry name" value="PFKB_KINASES_2"/>
    <property type="match status" value="1"/>
</dbReference>
<dbReference type="CDD" id="cd01164">
    <property type="entry name" value="FruK_PfkB_like"/>
    <property type="match status" value="1"/>
</dbReference>
<organism evidence="8 9">
    <name type="scientific">Sphaerimonospora cavernae</name>
    <dbReference type="NCBI Taxonomy" id="1740611"/>
    <lineage>
        <taxon>Bacteria</taxon>
        <taxon>Bacillati</taxon>
        <taxon>Actinomycetota</taxon>
        <taxon>Actinomycetes</taxon>
        <taxon>Streptosporangiales</taxon>
        <taxon>Streptosporangiaceae</taxon>
        <taxon>Sphaerimonospora</taxon>
    </lineage>
</organism>
<dbReference type="InterPro" id="IPR011611">
    <property type="entry name" value="PfkB_dom"/>
</dbReference>
<dbReference type="Proteomes" id="UP001589870">
    <property type="component" value="Unassembled WGS sequence"/>
</dbReference>
<comment type="similarity">
    <text evidence="1">Belongs to the carbohydrate kinase PfkB family.</text>
</comment>
<accession>A0ABV6U0Y3</accession>
<evidence type="ECO:0000256" key="5">
    <source>
        <dbReference type="ARBA" id="ARBA00022840"/>
    </source>
</evidence>
<feature type="domain" description="Carbohydrate kinase PfkB" evidence="7">
    <location>
        <begin position="12"/>
        <end position="268"/>
    </location>
</feature>
<dbReference type="RefSeq" id="WP_394300354.1">
    <property type="nucleotide sequence ID" value="NZ_JBHMQT010000010.1"/>
</dbReference>
<evidence type="ECO:0000256" key="6">
    <source>
        <dbReference type="PIRNR" id="PIRNR000535"/>
    </source>
</evidence>
<keyword evidence="5" id="KW-0067">ATP-binding</keyword>
<name>A0ABV6U0Y3_9ACTN</name>